<comment type="caution">
    <text evidence="1">The sequence shown here is derived from an EMBL/GenBank/DDBJ whole genome shotgun (WGS) entry which is preliminary data.</text>
</comment>
<accession>A0A5M3WGY8</accession>
<proteinExistence type="predicted"/>
<protein>
    <submittedName>
        <fullName evidence="1">Uncharacterized protein</fullName>
    </submittedName>
</protein>
<organism evidence="1 2">
    <name type="scientific">Acrocarpospora corrugata</name>
    <dbReference type="NCBI Taxonomy" id="35763"/>
    <lineage>
        <taxon>Bacteria</taxon>
        <taxon>Bacillati</taxon>
        <taxon>Actinomycetota</taxon>
        <taxon>Actinomycetes</taxon>
        <taxon>Streptosporangiales</taxon>
        <taxon>Streptosporangiaceae</taxon>
        <taxon>Acrocarpospora</taxon>
    </lineage>
</organism>
<evidence type="ECO:0000313" key="2">
    <source>
        <dbReference type="Proteomes" id="UP000334990"/>
    </source>
</evidence>
<dbReference type="Proteomes" id="UP000334990">
    <property type="component" value="Unassembled WGS sequence"/>
</dbReference>
<sequence length="111" mass="12035">MVAAESVPGKSDQPAVDLAGPVGAQGFVVAYEHVYFVVPQPDLRLVPASRERWFRNVLLRHFDDGGQLAMIYGEVFATLTGQRLRVRSRSRPGPAWARVSGALGGCGGRTR</sequence>
<name>A0A5M3WGY8_9ACTN</name>
<dbReference type="AlphaFoldDB" id="A0A5M3WGY8"/>
<keyword evidence="2" id="KW-1185">Reference proteome</keyword>
<dbReference type="EMBL" id="BLAD01000157">
    <property type="protein sequence ID" value="GES06371.1"/>
    <property type="molecule type" value="Genomic_DNA"/>
</dbReference>
<reference evidence="1 2" key="1">
    <citation type="submission" date="2019-10" db="EMBL/GenBank/DDBJ databases">
        <title>Whole genome shotgun sequence of Acrocarpospora corrugata NBRC 13972.</title>
        <authorList>
            <person name="Ichikawa N."/>
            <person name="Kimura A."/>
            <person name="Kitahashi Y."/>
            <person name="Komaki H."/>
            <person name="Oguchi A."/>
        </authorList>
    </citation>
    <scope>NUCLEOTIDE SEQUENCE [LARGE SCALE GENOMIC DNA]</scope>
    <source>
        <strain evidence="1 2">NBRC 13972</strain>
    </source>
</reference>
<gene>
    <name evidence="1" type="ORF">Acor_84400</name>
</gene>
<evidence type="ECO:0000313" key="1">
    <source>
        <dbReference type="EMBL" id="GES06371.1"/>
    </source>
</evidence>